<keyword evidence="4" id="KW-1134">Transmembrane beta strand</keyword>
<sequence>MLRLSSVYRAAIRSRYAIPLVLTLYYSAPTQALGLMEAWQHALTHDPAFQAAVHARNAESEERNIGRAGLLPKVTYDYSQSRNDSTVTASGHQSEREYTSRASSFSLQQPLFDYTAWSRYQQGEASAVLADEQLRDASQQLLVRLFQAYTNVLFSREQIALVQAQQRAYREQYQLNQRLFQQGEGTRTDMLETEARVNLTEAQLIEARDNLDISLRELETLLGMPVGVDQLATLTPRFMPQPLQPAGYQHWQSLAMRHNAQLLALNQSLAVAKYSIERNRAGHLPQVTLVASARNTQSDTENSYNQKYDTRSIGLRVSVPIFSGGGVSAATRQAKERYQQAAQEKDEQTAAIQTELRRQFNLLTSSQAKIRAYELAETSALALVTATQKSVQGGERVNLDVLNAEQQLYGARRDLTEARYTWLTAWLQLRYYAGTLDEQTLRQLAAYFIPAKGVPRHD</sequence>
<dbReference type="SUPFAM" id="SSF56954">
    <property type="entry name" value="Outer membrane efflux proteins (OEP)"/>
    <property type="match status" value="1"/>
</dbReference>
<dbReference type="PANTHER" id="PTHR30026:SF20">
    <property type="entry name" value="OUTER MEMBRANE PROTEIN TOLC"/>
    <property type="match status" value="1"/>
</dbReference>
<accession>A0A4R3VPQ4</accession>
<keyword evidence="8" id="KW-0378">Hydrolase</keyword>
<evidence type="ECO:0000256" key="6">
    <source>
        <dbReference type="ARBA" id="ARBA00023136"/>
    </source>
</evidence>
<organism evidence="8 9">
    <name type="scientific">Samsonia erythrinae</name>
    <dbReference type="NCBI Taxonomy" id="160434"/>
    <lineage>
        <taxon>Bacteria</taxon>
        <taxon>Pseudomonadati</taxon>
        <taxon>Pseudomonadota</taxon>
        <taxon>Gammaproteobacteria</taxon>
        <taxon>Enterobacterales</taxon>
        <taxon>Pectobacteriaceae</taxon>
        <taxon>Samsonia</taxon>
    </lineage>
</organism>
<protein>
    <submittedName>
        <fullName evidence="8">Protease secretion system outer membrane protein</fullName>
    </submittedName>
</protein>
<reference evidence="8 9" key="1">
    <citation type="submission" date="2019-03" db="EMBL/GenBank/DDBJ databases">
        <title>Genomic Encyclopedia of Type Strains, Phase IV (KMG-IV): sequencing the most valuable type-strain genomes for metagenomic binning, comparative biology and taxonomic classification.</title>
        <authorList>
            <person name="Goeker M."/>
        </authorList>
    </citation>
    <scope>NUCLEOTIDE SEQUENCE [LARGE SCALE GENOMIC DNA]</scope>
    <source>
        <strain evidence="8 9">DSM 16730</strain>
    </source>
</reference>
<dbReference type="OrthoDB" id="9813458at2"/>
<dbReference type="InterPro" id="IPR003423">
    <property type="entry name" value="OMP_efflux"/>
</dbReference>
<comment type="subcellular location">
    <subcellularLocation>
        <location evidence="1">Cell outer membrane</location>
    </subcellularLocation>
</comment>
<evidence type="ECO:0000256" key="7">
    <source>
        <dbReference type="ARBA" id="ARBA00023237"/>
    </source>
</evidence>
<name>A0A4R3VPQ4_9GAMM</name>
<dbReference type="GO" id="GO:0015288">
    <property type="term" value="F:porin activity"/>
    <property type="evidence" value="ECO:0007669"/>
    <property type="project" value="TreeGrafter"/>
</dbReference>
<proteinExistence type="inferred from homology"/>
<evidence type="ECO:0000313" key="9">
    <source>
        <dbReference type="Proteomes" id="UP000295433"/>
    </source>
</evidence>
<keyword evidence="8" id="KW-0645">Protease</keyword>
<evidence type="ECO:0000313" key="8">
    <source>
        <dbReference type="EMBL" id="TCV09055.1"/>
    </source>
</evidence>
<evidence type="ECO:0000256" key="4">
    <source>
        <dbReference type="ARBA" id="ARBA00022452"/>
    </source>
</evidence>
<gene>
    <name evidence="8" type="ORF">EDC54_101579</name>
</gene>
<evidence type="ECO:0000256" key="5">
    <source>
        <dbReference type="ARBA" id="ARBA00022692"/>
    </source>
</evidence>
<dbReference type="GO" id="GO:0006508">
    <property type="term" value="P:proteolysis"/>
    <property type="evidence" value="ECO:0007669"/>
    <property type="project" value="UniProtKB-KW"/>
</dbReference>
<dbReference type="EMBL" id="SMBY01000001">
    <property type="protein sequence ID" value="TCV09055.1"/>
    <property type="molecule type" value="Genomic_DNA"/>
</dbReference>
<keyword evidence="9" id="KW-1185">Reference proteome</keyword>
<dbReference type="GO" id="GO:0015562">
    <property type="term" value="F:efflux transmembrane transporter activity"/>
    <property type="evidence" value="ECO:0007669"/>
    <property type="project" value="InterPro"/>
</dbReference>
<dbReference type="RefSeq" id="WP_132453003.1">
    <property type="nucleotide sequence ID" value="NZ_JAWIZJ010000001.1"/>
</dbReference>
<keyword evidence="6" id="KW-0472">Membrane</keyword>
<dbReference type="Proteomes" id="UP000295433">
    <property type="component" value="Unassembled WGS sequence"/>
</dbReference>
<dbReference type="NCBIfam" id="TIGR01844">
    <property type="entry name" value="type_I_sec_TolC"/>
    <property type="match status" value="1"/>
</dbReference>
<dbReference type="GO" id="GO:0008233">
    <property type="term" value="F:peptidase activity"/>
    <property type="evidence" value="ECO:0007669"/>
    <property type="project" value="UniProtKB-KW"/>
</dbReference>
<dbReference type="PANTHER" id="PTHR30026">
    <property type="entry name" value="OUTER MEMBRANE PROTEIN TOLC"/>
    <property type="match status" value="1"/>
</dbReference>
<dbReference type="InterPro" id="IPR051906">
    <property type="entry name" value="TolC-like"/>
</dbReference>
<dbReference type="Gene3D" id="1.20.1600.10">
    <property type="entry name" value="Outer membrane efflux proteins (OEP)"/>
    <property type="match status" value="1"/>
</dbReference>
<keyword evidence="3" id="KW-0813">Transport</keyword>
<evidence type="ECO:0000256" key="2">
    <source>
        <dbReference type="ARBA" id="ARBA00007613"/>
    </source>
</evidence>
<dbReference type="GO" id="GO:0009279">
    <property type="term" value="C:cell outer membrane"/>
    <property type="evidence" value="ECO:0007669"/>
    <property type="project" value="UniProtKB-SubCell"/>
</dbReference>
<comment type="caution">
    <text evidence="8">The sequence shown here is derived from an EMBL/GenBank/DDBJ whole genome shotgun (WGS) entry which is preliminary data.</text>
</comment>
<keyword evidence="7" id="KW-0998">Cell outer membrane</keyword>
<evidence type="ECO:0000256" key="3">
    <source>
        <dbReference type="ARBA" id="ARBA00022448"/>
    </source>
</evidence>
<dbReference type="Pfam" id="PF02321">
    <property type="entry name" value="OEP"/>
    <property type="match status" value="2"/>
</dbReference>
<dbReference type="InterPro" id="IPR010130">
    <property type="entry name" value="T1SS_OMP_TolC"/>
</dbReference>
<dbReference type="AlphaFoldDB" id="A0A4R3VPQ4"/>
<keyword evidence="5" id="KW-0812">Transmembrane</keyword>
<comment type="similarity">
    <text evidence="2">Belongs to the outer membrane factor (OMF) (TC 1.B.17) family.</text>
</comment>
<evidence type="ECO:0000256" key="1">
    <source>
        <dbReference type="ARBA" id="ARBA00004442"/>
    </source>
</evidence>
<dbReference type="GO" id="GO:1990281">
    <property type="term" value="C:efflux pump complex"/>
    <property type="evidence" value="ECO:0007669"/>
    <property type="project" value="TreeGrafter"/>
</dbReference>